<gene>
    <name evidence="2" type="ORF">BG61_33650</name>
</gene>
<proteinExistence type="predicted"/>
<dbReference type="AlphaFoldDB" id="A0A069PHE5"/>
<sequence>MQVGRLLAENEVTRLERPDLVESAVAVEFSSRMQTVWQVRVLAGDAGSAATCGTPDASVPGRAARTASCTGEPSIGTFDVAPPAVLRRAGRQAAEARRPHSGSSGRLQRQRTNLCSCRVRRDICIVHARAGSDEFPQTLRQIGGRGTIVTALVRDFAQDPSAGVVARASLSGALRSPVRDCS</sequence>
<name>A0A069PHE5_9BURK</name>
<dbReference type="EMBL" id="JFHC01000062">
    <property type="protein sequence ID" value="KDR39314.1"/>
    <property type="molecule type" value="Genomic_DNA"/>
</dbReference>
<dbReference type="RefSeq" id="WP_035938661.1">
    <property type="nucleotide sequence ID" value="NZ_CADFFX010000017.1"/>
</dbReference>
<comment type="caution">
    <text evidence="2">The sequence shown here is derived from an EMBL/GenBank/DDBJ whole genome shotgun (WGS) entry which is preliminary data.</text>
</comment>
<organism evidence="2 3">
    <name type="scientific">Caballeronia glathei</name>
    <dbReference type="NCBI Taxonomy" id="60547"/>
    <lineage>
        <taxon>Bacteria</taxon>
        <taxon>Pseudomonadati</taxon>
        <taxon>Pseudomonadota</taxon>
        <taxon>Betaproteobacteria</taxon>
        <taxon>Burkholderiales</taxon>
        <taxon>Burkholderiaceae</taxon>
        <taxon>Caballeronia</taxon>
    </lineage>
</organism>
<feature type="region of interest" description="Disordered" evidence="1">
    <location>
        <begin position="88"/>
        <end position="107"/>
    </location>
</feature>
<keyword evidence="3" id="KW-1185">Reference proteome</keyword>
<evidence type="ECO:0000256" key="1">
    <source>
        <dbReference type="SAM" id="MobiDB-lite"/>
    </source>
</evidence>
<accession>A0A069PHE5</accession>
<reference evidence="2 3" key="1">
    <citation type="submission" date="2014-03" db="EMBL/GenBank/DDBJ databases">
        <title>Draft Genome Sequences of Four Burkholderia Strains.</title>
        <authorList>
            <person name="Liu X.Y."/>
            <person name="Li C.X."/>
            <person name="Xu J.H."/>
        </authorList>
    </citation>
    <scope>NUCLEOTIDE SEQUENCE [LARGE SCALE GENOMIC DNA]</scope>
    <source>
        <strain evidence="2 3">DSM 50014</strain>
    </source>
</reference>
<evidence type="ECO:0000313" key="2">
    <source>
        <dbReference type="EMBL" id="KDR39314.1"/>
    </source>
</evidence>
<evidence type="ECO:0000313" key="3">
    <source>
        <dbReference type="Proteomes" id="UP000027466"/>
    </source>
</evidence>
<protein>
    <submittedName>
        <fullName evidence="2">Uncharacterized protein</fullName>
    </submittedName>
</protein>
<dbReference type="Proteomes" id="UP000027466">
    <property type="component" value="Unassembled WGS sequence"/>
</dbReference>